<dbReference type="Pfam" id="PF00078">
    <property type="entry name" value="RVT_1"/>
    <property type="match status" value="1"/>
</dbReference>
<dbReference type="InterPro" id="IPR043502">
    <property type="entry name" value="DNA/RNA_pol_sf"/>
</dbReference>
<dbReference type="InterPro" id="IPR000477">
    <property type="entry name" value="RT_dom"/>
</dbReference>
<sequence length="161" mass="18207">MERSMEVQMDLYLFFSDYSKAFDKVKHEDLFKLLTQLSIDAKVLGIPQNLYLVQDAAIRKDNGCSEFEPIRRGVRQGCVMSPDLFNICSEMILRNINDHGSVKLNGHNITDLRCADDTVPIAGSENIFTLILDTVSAESGKRGLELNIKKESACLYQRKDT</sequence>
<reference evidence="2 3" key="1">
    <citation type="journal article" date="2021" name="Elife">
        <title>Chloroplast acquisition without the gene transfer in kleptoplastic sea slugs, Plakobranchus ocellatus.</title>
        <authorList>
            <person name="Maeda T."/>
            <person name="Takahashi S."/>
            <person name="Yoshida T."/>
            <person name="Shimamura S."/>
            <person name="Takaki Y."/>
            <person name="Nagai Y."/>
            <person name="Toyoda A."/>
            <person name="Suzuki Y."/>
            <person name="Arimoto A."/>
            <person name="Ishii H."/>
            <person name="Satoh N."/>
            <person name="Nishiyama T."/>
            <person name="Hasebe M."/>
            <person name="Maruyama T."/>
            <person name="Minagawa J."/>
            <person name="Obokata J."/>
            <person name="Shigenobu S."/>
        </authorList>
    </citation>
    <scope>NUCLEOTIDE SEQUENCE [LARGE SCALE GENOMIC DNA]</scope>
</reference>
<gene>
    <name evidence="2" type="ORF">PoB_002331800</name>
</gene>
<accession>A0AAV3ZPP6</accession>
<dbReference type="Proteomes" id="UP000735302">
    <property type="component" value="Unassembled WGS sequence"/>
</dbReference>
<keyword evidence="3" id="KW-1185">Reference proteome</keyword>
<proteinExistence type="predicted"/>
<dbReference type="AlphaFoldDB" id="A0AAV3ZPP6"/>
<evidence type="ECO:0000259" key="1">
    <source>
        <dbReference type="PROSITE" id="PS50878"/>
    </source>
</evidence>
<organism evidence="2 3">
    <name type="scientific">Plakobranchus ocellatus</name>
    <dbReference type="NCBI Taxonomy" id="259542"/>
    <lineage>
        <taxon>Eukaryota</taxon>
        <taxon>Metazoa</taxon>
        <taxon>Spiralia</taxon>
        <taxon>Lophotrochozoa</taxon>
        <taxon>Mollusca</taxon>
        <taxon>Gastropoda</taxon>
        <taxon>Heterobranchia</taxon>
        <taxon>Euthyneura</taxon>
        <taxon>Panpulmonata</taxon>
        <taxon>Sacoglossa</taxon>
        <taxon>Placobranchoidea</taxon>
        <taxon>Plakobranchidae</taxon>
        <taxon>Plakobranchus</taxon>
    </lineage>
</organism>
<dbReference type="PANTHER" id="PTHR47027">
    <property type="entry name" value="REVERSE TRANSCRIPTASE DOMAIN-CONTAINING PROTEIN"/>
    <property type="match status" value="1"/>
</dbReference>
<dbReference type="SUPFAM" id="SSF56672">
    <property type="entry name" value="DNA/RNA polymerases"/>
    <property type="match status" value="1"/>
</dbReference>
<dbReference type="EMBL" id="BLXT01002709">
    <property type="protein sequence ID" value="GFN96812.1"/>
    <property type="molecule type" value="Genomic_DNA"/>
</dbReference>
<feature type="domain" description="Reverse transcriptase" evidence="1">
    <location>
        <begin position="1"/>
        <end position="161"/>
    </location>
</feature>
<evidence type="ECO:0000313" key="2">
    <source>
        <dbReference type="EMBL" id="GFN96812.1"/>
    </source>
</evidence>
<dbReference type="PROSITE" id="PS50878">
    <property type="entry name" value="RT_POL"/>
    <property type="match status" value="1"/>
</dbReference>
<protein>
    <submittedName>
        <fullName evidence="2">LINE-1 retrotransposable element orf2 protein</fullName>
    </submittedName>
</protein>
<dbReference type="PANTHER" id="PTHR47027:SF8">
    <property type="entry name" value="RIBONUCLEASE H"/>
    <property type="match status" value="1"/>
</dbReference>
<name>A0AAV3ZPP6_9GAST</name>
<evidence type="ECO:0000313" key="3">
    <source>
        <dbReference type="Proteomes" id="UP000735302"/>
    </source>
</evidence>
<comment type="caution">
    <text evidence="2">The sequence shown here is derived from an EMBL/GenBank/DDBJ whole genome shotgun (WGS) entry which is preliminary data.</text>
</comment>